<evidence type="ECO:0000256" key="5">
    <source>
        <dbReference type="ARBA" id="ARBA00022554"/>
    </source>
</evidence>
<reference evidence="11" key="1">
    <citation type="submission" date="2022-11" db="EMBL/GenBank/DDBJ databases">
        <title>High-quality draft genome sequence of Galbibacter sp. strain CMA-7.</title>
        <authorList>
            <person name="Wei L."/>
            <person name="Dong C."/>
            <person name="Shao Z."/>
        </authorList>
    </citation>
    <scope>NUCLEOTIDE SEQUENCE</scope>
    <source>
        <strain evidence="11">CMA-7</strain>
    </source>
</reference>
<protein>
    <recommendedName>
        <fullName evidence="4">Vacuolar membrane protease</fullName>
    </recommendedName>
    <alternativeName>
        <fullName evidence="8">FXNA-related family protease 1</fullName>
    </alternativeName>
</protein>
<evidence type="ECO:0000256" key="2">
    <source>
        <dbReference type="ARBA" id="ARBA00004128"/>
    </source>
</evidence>
<evidence type="ECO:0000313" key="12">
    <source>
        <dbReference type="Proteomes" id="UP001153642"/>
    </source>
</evidence>
<keyword evidence="6 9" id="KW-1133">Transmembrane helix</keyword>
<evidence type="ECO:0000259" key="10">
    <source>
        <dbReference type="Pfam" id="PF04389"/>
    </source>
</evidence>
<keyword evidence="7" id="KW-0325">Glycoprotein</keyword>
<keyword evidence="9" id="KW-0812">Transmembrane</keyword>
<evidence type="ECO:0000256" key="4">
    <source>
        <dbReference type="ARBA" id="ARBA00017435"/>
    </source>
</evidence>
<evidence type="ECO:0000256" key="8">
    <source>
        <dbReference type="ARBA" id="ARBA00031512"/>
    </source>
</evidence>
<dbReference type="Gene3D" id="3.40.630.10">
    <property type="entry name" value="Zn peptidases"/>
    <property type="match status" value="1"/>
</dbReference>
<keyword evidence="12" id="KW-1185">Reference proteome</keyword>
<dbReference type="SUPFAM" id="SSF53187">
    <property type="entry name" value="Zn-dependent exopeptidases"/>
    <property type="match status" value="1"/>
</dbReference>
<dbReference type="RefSeq" id="WP_277900245.1">
    <property type="nucleotide sequence ID" value="NZ_JAPMUA010000004.1"/>
</dbReference>
<dbReference type="Pfam" id="PF04389">
    <property type="entry name" value="Peptidase_M28"/>
    <property type="match status" value="1"/>
</dbReference>
<evidence type="ECO:0000313" key="11">
    <source>
        <dbReference type="EMBL" id="MDG3586512.1"/>
    </source>
</evidence>
<feature type="transmembrane region" description="Helical" evidence="9">
    <location>
        <begin position="502"/>
        <end position="522"/>
    </location>
</feature>
<evidence type="ECO:0000256" key="3">
    <source>
        <dbReference type="ARBA" id="ARBA00010918"/>
    </source>
</evidence>
<gene>
    <name evidence="11" type="ORF">OSR52_11605</name>
</gene>
<feature type="transmembrane region" description="Helical" evidence="9">
    <location>
        <begin position="453"/>
        <end position="469"/>
    </location>
</feature>
<evidence type="ECO:0000256" key="1">
    <source>
        <dbReference type="ARBA" id="ARBA00003273"/>
    </source>
</evidence>
<feature type="transmembrane region" description="Helical" evidence="9">
    <location>
        <begin position="357"/>
        <end position="380"/>
    </location>
</feature>
<keyword evidence="9" id="KW-0472">Membrane</keyword>
<evidence type="ECO:0000256" key="7">
    <source>
        <dbReference type="ARBA" id="ARBA00023180"/>
    </source>
</evidence>
<feature type="transmembrane region" description="Helical" evidence="9">
    <location>
        <begin position="325"/>
        <end position="345"/>
    </location>
</feature>
<organism evidence="11 12">
    <name type="scientific">Galbibacter pacificus</name>
    <dbReference type="NCBI Taxonomy" id="2996052"/>
    <lineage>
        <taxon>Bacteria</taxon>
        <taxon>Pseudomonadati</taxon>
        <taxon>Bacteroidota</taxon>
        <taxon>Flavobacteriia</taxon>
        <taxon>Flavobacteriales</taxon>
        <taxon>Flavobacteriaceae</taxon>
        <taxon>Galbibacter</taxon>
    </lineage>
</organism>
<feature type="transmembrane region" description="Helical" evidence="9">
    <location>
        <begin position="400"/>
        <end position="417"/>
    </location>
</feature>
<comment type="similarity">
    <text evidence="3">Belongs to the peptidase M28 family.</text>
</comment>
<dbReference type="PANTHER" id="PTHR12147">
    <property type="entry name" value="METALLOPEPTIDASE M28 FAMILY MEMBER"/>
    <property type="match status" value="1"/>
</dbReference>
<feature type="transmembrane region" description="Helical" evidence="9">
    <location>
        <begin position="534"/>
        <end position="551"/>
    </location>
</feature>
<evidence type="ECO:0000256" key="9">
    <source>
        <dbReference type="SAM" id="Phobius"/>
    </source>
</evidence>
<dbReference type="InterPro" id="IPR007484">
    <property type="entry name" value="Peptidase_M28"/>
</dbReference>
<comment type="caution">
    <text evidence="11">The sequence shown here is derived from an EMBL/GenBank/DDBJ whole genome shotgun (WGS) entry which is preliminary data.</text>
</comment>
<proteinExistence type="inferred from homology"/>
<feature type="transmembrane region" description="Helical" evidence="9">
    <location>
        <begin position="429"/>
        <end position="447"/>
    </location>
</feature>
<feature type="domain" description="Peptidase M28" evidence="10">
    <location>
        <begin position="96"/>
        <end position="285"/>
    </location>
</feature>
<feature type="transmembrane region" description="Helical" evidence="9">
    <location>
        <begin position="476"/>
        <end position="496"/>
    </location>
</feature>
<comment type="subcellular location">
    <subcellularLocation>
        <location evidence="2">Vacuole membrane</location>
        <topology evidence="2">Multi-pass membrane protein</topology>
    </subcellularLocation>
</comment>
<dbReference type="EMBL" id="JAPMUA010000004">
    <property type="protein sequence ID" value="MDG3586512.1"/>
    <property type="molecule type" value="Genomic_DNA"/>
</dbReference>
<keyword evidence="5" id="KW-0926">Vacuole</keyword>
<evidence type="ECO:0000256" key="6">
    <source>
        <dbReference type="ARBA" id="ARBA00022989"/>
    </source>
</evidence>
<dbReference type="InterPro" id="IPR045175">
    <property type="entry name" value="M28_fam"/>
</dbReference>
<sequence length="756" mass="84726">MKNLTSILTFIVFVALATWRFYNLMPQAEYAPKEISTENVLKHIKTISKNPHFVGTEAHKVVKQYIVSQLQGIGLKTVVQQGYTSGDWGNLSKAENIIATIKGTGNSQKALVLMSHYDSNPHSSLGASDDAVGVSIILEAVKSFIEKDKAPKNDIIILFTDAEELGLNGAQLFVKEHPLAQKIGLILNFEARGSGGPSYMLIETNGGNKNMIESFNNSGVQFPVANSLAYSIYKMLPNDTDLTVFREDADVEGFNFAFIDDHFDYHTANDSYERVNKKTVQHQISYLLPLLDYYANYNLNGIKANTDYIYFDFPVFNFVYYPFSWIFPMLILAIVLLIVFVIIGIKNKKLTGKGMFNGFLAFFISFILAGLIGYFCWPALKSIYPQYADILQGFTYNGHFYIAGFTALAFGINFYIYSKFKKTTTSELLIAPIFMWILICCATAMYLKGASFFIIPVYGALAALFISINKKRKKSATLFLIILCVPALWIIAPLIQMFPVGLGLKVLVSSCILSVLLFGLLLPVFGSYKNKKTFSLLSFVVCAFFLVAAHFQSGFTKERPHPASLVYMLDADTNKAEWATYNHILDPWTAQYLGDEKQKPGPGNDFSSKYGTGFSYISKAPLKNIPPPDIAIISDTIYTDKRHVTLCVTPRRNVNRLEVLTNDVEIVSCTANGIALSNDFLKNRNQRLLTHFISNNEYTELNLVFNSKDKPQLIFYEASNNLLSHPLFSVPKRPDNSIPMPFVLNDAIVTKKTLQL</sequence>
<name>A0ABT6FTB8_9FLAO</name>
<comment type="function">
    <text evidence="1">May be involved in vacuolar sorting and osmoregulation.</text>
</comment>
<dbReference type="PANTHER" id="PTHR12147:SF58">
    <property type="entry name" value="VACUOLAR MEMBRANE PROTEASE"/>
    <property type="match status" value="1"/>
</dbReference>
<dbReference type="Proteomes" id="UP001153642">
    <property type="component" value="Unassembled WGS sequence"/>
</dbReference>
<accession>A0ABT6FTB8</accession>